<reference evidence="3" key="1">
    <citation type="journal article" date="2017" name="Nat. Ecol. Evol.">
        <title>Genome expansion and lineage-specific genetic innovations in the forest pathogenic fungi Armillaria.</title>
        <authorList>
            <person name="Sipos G."/>
            <person name="Prasanna A.N."/>
            <person name="Walter M.C."/>
            <person name="O'Connor E."/>
            <person name="Balint B."/>
            <person name="Krizsan K."/>
            <person name="Kiss B."/>
            <person name="Hess J."/>
            <person name="Varga T."/>
            <person name="Slot J."/>
            <person name="Riley R."/>
            <person name="Boka B."/>
            <person name="Rigling D."/>
            <person name="Barry K."/>
            <person name="Lee J."/>
            <person name="Mihaltcheva S."/>
            <person name="LaButti K."/>
            <person name="Lipzen A."/>
            <person name="Waldron R."/>
            <person name="Moloney N.M."/>
            <person name="Sperisen C."/>
            <person name="Kredics L."/>
            <person name="Vagvoelgyi C."/>
            <person name="Patrignani A."/>
            <person name="Fitzpatrick D."/>
            <person name="Nagy I."/>
            <person name="Doyle S."/>
            <person name="Anderson J.B."/>
            <person name="Grigoriev I.V."/>
            <person name="Gueldener U."/>
            <person name="Muensterkoetter M."/>
            <person name="Nagy L.G."/>
        </authorList>
    </citation>
    <scope>NUCLEOTIDE SEQUENCE [LARGE SCALE GENOMIC DNA]</scope>
    <source>
        <strain evidence="3">C18/9</strain>
    </source>
</reference>
<dbReference type="AlphaFoldDB" id="A0A284QQU2"/>
<keyword evidence="3" id="KW-1185">Reference proteome</keyword>
<keyword evidence="1" id="KW-0812">Transmembrane</keyword>
<protein>
    <submittedName>
        <fullName evidence="2">Uncharacterized protein</fullName>
    </submittedName>
</protein>
<dbReference type="Proteomes" id="UP000219338">
    <property type="component" value="Unassembled WGS sequence"/>
</dbReference>
<name>A0A284QQU2_ARMOS</name>
<evidence type="ECO:0000256" key="1">
    <source>
        <dbReference type="SAM" id="Phobius"/>
    </source>
</evidence>
<accession>A0A284QQU2</accession>
<organism evidence="2 3">
    <name type="scientific">Armillaria ostoyae</name>
    <name type="common">Armillaria root rot fungus</name>
    <dbReference type="NCBI Taxonomy" id="47428"/>
    <lineage>
        <taxon>Eukaryota</taxon>
        <taxon>Fungi</taxon>
        <taxon>Dikarya</taxon>
        <taxon>Basidiomycota</taxon>
        <taxon>Agaricomycotina</taxon>
        <taxon>Agaricomycetes</taxon>
        <taxon>Agaricomycetidae</taxon>
        <taxon>Agaricales</taxon>
        <taxon>Marasmiineae</taxon>
        <taxon>Physalacriaceae</taxon>
        <taxon>Armillaria</taxon>
    </lineage>
</organism>
<feature type="transmembrane region" description="Helical" evidence="1">
    <location>
        <begin position="42"/>
        <end position="63"/>
    </location>
</feature>
<proteinExistence type="predicted"/>
<dbReference type="OMA" id="TCQTECA"/>
<evidence type="ECO:0000313" key="2">
    <source>
        <dbReference type="EMBL" id="SJK98849.1"/>
    </source>
</evidence>
<evidence type="ECO:0000313" key="3">
    <source>
        <dbReference type="Proteomes" id="UP000219338"/>
    </source>
</evidence>
<keyword evidence="1" id="KW-1133">Transmembrane helix</keyword>
<sequence>MLRDFSEIRSWCNGSSKELDTSVSTLRYLSDMIVLYINRRLFCMKTFVLTAFVSVLAVSSILASPSIARDDAAAVGAPSSAPLLGEECGGFVSEVQCAEDLKCCPVPYLSDYLTCQTECAELKAEA</sequence>
<gene>
    <name evidence="2" type="ORF">ARMOST_02120</name>
</gene>
<dbReference type="OrthoDB" id="2956964at2759"/>
<dbReference type="EMBL" id="FUEG01000001">
    <property type="protein sequence ID" value="SJK98849.1"/>
    <property type="molecule type" value="Genomic_DNA"/>
</dbReference>
<keyword evidence="1" id="KW-0472">Membrane</keyword>